<evidence type="ECO:0000313" key="4">
    <source>
        <dbReference type="EMBL" id="RUL58470.1"/>
    </source>
</evidence>
<evidence type="ECO:0000256" key="1">
    <source>
        <dbReference type="ARBA" id="ARBA00006464"/>
    </source>
</evidence>
<protein>
    <submittedName>
        <fullName evidence="4">Sugar transferase</fullName>
    </submittedName>
</protein>
<dbReference type="EMBL" id="RYYU01000001">
    <property type="protein sequence ID" value="RUL58470.1"/>
    <property type="molecule type" value="Genomic_DNA"/>
</dbReference>
<dbReference type="GO" id="GO:0016780">
    <property type="term" value="F:phosphotransferase activity, for other substituted phosphate groups"/>
    <property type="evidence" value="ECO:0007669"/>
    <property type="project" value="TreeGrafter"/>
</dbReference>
<dbReference type="PANTHER" id="PTHR30576">
    <property type="entry name" value="COLANIC BIOSYNTHESIS UDP-GLUCOSE LIPID CARRIER TRANSFERASE"/>
    <property type="match status" value="1"/>
</dbReference>
<evidence type="ECO:0000256" key="2">
    <source>
        <dbReference type="SAM" id="Phobius"/>
    </source>
</evidence>
<gene>
    <name evidence="4" type="ORF">EHV08_00905</name>
</gene>
<feature type="transmembrane region" description="Helical" evidence="2">
    <location>
        <begin position="7"/>
        <end position="30"/>
    </location>
</feature>
<dbReference type="Proteomes" id="UP000278983">
    <property type="component" value="Unassembled WGS sequence"/>
</dbReference>
<dbReference type="OrthoDB" id="9808602at2"/>
<keyword evidence="2" id="KW-1133">Transmembrane helix</keyword>
<keyword evidence="4" id="KW-0808">Transferase</keyword>
<dbReference type="AlphaFoldDB" id="A0A3S0R9D0"/>
<accession>A0A3S0R9D0</accession>
<proteinExistence type="inferred from homology"/>
<organism evidence="4 5">
    <name type="scientific">Prevotella koreensis</name>
    <dbReference type="NCBI Taxonomy" id="2490854"/>
    <lineage>
        <taxon>Bacteria</taxon>
        <taxon>Pseudomonadati</taxon>
        <taxon>Bacteroidota</taxon>
        <taxon>Bacteroidia</taxon>
        <taxon>Bacteroidales</taxon>
        <taxon>Prevotellaceae</taxon>
        <taxon>Prevotella</taxon>
    </lineage>
</organism>
<dbReference type="InterPro" id="IPR003362">
    <property type="entry name" value="Bact_transf"/>
</dbReference>
<feature type="domain" description="Bacterial sugar transferase" evidence="3">
    <location>
        <begin position="3"/>
        <end position="194"/>
    </location>
</feature>
<dbReference type="RefSeq" id="WP_126677567.1">
    <property type="nucleotide sequence ID" value="NZ_RYYU01000001.1"/>
</dbReference>
<keyword evidence="2" id="KW-0812">Transmembrane</keyword>
<evidence type="ECO:0000313" key="5">
    <source>
        <dbReference type="Proteomes" id="UP000278983"/>
    </source>
</evidence>
<keyword evidence="2" id="KW-0472">Membrane</keyword>
<evidence type="ECO:0000259" key="3">
    <source>
        <dbReference type="Pfam" id="PF02397"/>
    </source>
</evidence>
<comment type="similarity">
    <text evidence="1">Belongs to the bacterial sugar transferase family.</text>
</comment>
<comment type="caution">
    <text evidence="4">The sequence shown here is derived from an EMBL/GenBank/DDBJ whole genome shotgun (WGS) entry which is preliminary data.</text>
</comment>
<dbReference type="Pfam" id="PF02397">
    <property type="entry name" value="Bac_transf"/>
    <property type="match status" value="1"/>
</dbReference>
<sequence>MIRLFDILFSTIGLLLLSPLFLVIYIIIIIESKGGGFYSQTRIGKNGIPFAIYKFRSMRTDADKHGLITVGGRDPRITRIGYYIRKYKIDELPQLWNVLVGDMSLVGPRPEVQKYVDLYTEEQRKVLSVRPGITDYASIEYVDENILLAKSDDPDRTYVEVVMPAKIVLNMKYINNKSLKEYFKIIFLTLAKIVG</sequence>
<keyword evidence="5" id="KW-1185">Reference proteome</keyword>
<reference evidence="4 5" key="1">
    <citation type="submission" date="2018-12" db="EMBL/GenBank/DDBJ databases">
        <title>Genome sequencing of Prevotella sp. KCOM 3155 (= JS262).</title>
        <authorList>
            <person name="Kook J.-K."/>
            <person name="Park S.-N."/>
            <person name="Lim Y.K."/>
        </authorList>
    </citation>
    <scope>NUCLEOTIDE SEQUENCE [LARGE SCALE GENOMIC DNA]</scope>
    <source>
        <strain evidence="4 5">KCOM 3155</strain>
    </source>
</reference>
<dbReference type="PANTHER" id="PTHR30576:SF20">
    <property type="entry name" value="QUINOVOSAMINEPHOSPHOTRANSFERAE-RELATED"/>
    <property type="match status" value="1"/>
</dbReference>
<name>A0A3S0R9D0_9BACT</name>